<reference evidence="5" key="1">
    <citation type="submission" date="2019-12" db="EMBL/GenBank/DDBJ databases">
        <authorList>
            <person name="Scholes J."/>
        </authorList>
    </citation>
    <scope>NUCLEOTIDE SEQUENCE</scope>
</reference>
<organism evidence="5 6">
    <name type="scientific">Striga hermonthica</name>
    <name type="common">Purple witchweed</name>
    <name type="synonym">Buchnera hermonthica</name>
    <dbReference type="NCBI Taxonomy" id="68872"/>
    <lineage>
        <taxon>Eukaryota</taxon>
        <taxon>Viridiplantae</taxon>
        <taxon>Streptophyta</taxon>
        <taxon>Embryophyta</taxon>
        <taxon>Tracheophyta</taxon>
        <taxon>Spermatophyta</taxon>
        <taxon>Magnoliopsida</taxon>
        <taxon>eudicotyledons</taxon>
        <taxon>Gunneridae</taxon>
        <taxon>Pentapetalae</taxon>
        <taxon>asterids</taxon>
        <taxon>lamiids</taxon>
        <taxon>Lamiales</taxon>
        <taxon>Orobanchaceae</taxon>
        <taxon>Buchnereae</taxon>
        <taxon>Striga</taxon>
    </lineage>
</organism>
<accession>A0A9N7MQW6</accession>
<evidence type="ECO:0000256" key="1">
    <source>
        <dbReference type="ARBA" id="ARBA00022980"/>
    </source>
</evidence>
<keyword evidence="6" id="KW-1185">Reference proteome</keyword>
<dbReference type="InterPro" id="IPR000206">
    <property type="entry name" value="Ribosomal_bL12"/>
</dbReference>
<evidence type="ECO:0000313" key="5">
    <source>
        <dbReference type="EMBL" id="CAA0813110.1"/>
    </source>
</evidence>
<proteinExistence type="predicted"/>
<dbReference type="SUPFAM" id="SSF54736">
    <property type="entry name" value="ClpS-like"/>
    <property type="match status" value="1"/>
</dbReference>
<evidence type="ECO:0000313" key="6">
    <source>
        <dbReference type="Proteomes" id="UP001153555"/>
    </source>
</evidence>
<feature type="region of interest" description="Disordered" evidence="3">
    <location>
        <begin position="189"/>
        <end position="215"/>
    </location>
</feature>
<gene>
    <name evidence="5" type="ORF">SHERM_13669</name>
</gene>
<dbReference type="AlphaFoldDB" id="A0A9N7MQW6"/>
<comment type="caution">
    <text evidence="5">The sequence shown here is derived from an EMBL/GenBank/DDBJ whole genome shotgun (WGS) entry which is preliminary data.</text>
</comment>
<sequence>MMNTEHIRDSTDVFVLSYAAGPDAAISDAMQRRRMASDVAAEAVEEPIATESIVRNLRGSGACLVDNLTEYDVRSVLRSKIPASERVWRIVDEISGLTLIETVGLSSIMMRKLSIKEMPVICSMKPGSVEPTAAMAGPTTVKVEKKPENTAFELEMESFDAASKLKVIKEIGSFTELGLKEAKDFVEKTPTYQEGGLEGGGGENYRENEGNRGKC</sequence>
<protein>
    <recommendedName>
        <fullName evidence="4">Large ribosomal subunit protein bL12 C-terminal domain-containing protein</fullName>
    </recommendedName>
</protein>
<evidence type="ECO:0000259" key="4">
    <source>
        <dbReference type="Pfam" id="PF00542"/>
    </source>
</evidence>
<dbReference type="InterPro" id="IPR013823">
    <property type="entry name" value="Ribosomal_bL12_C"/>
</dbReference>
<dbReference type="Gene3D" id="3.30.1390.10">
    <property type="match status" value="1"/>
</dbReference>
<name>A0A9N7MQW6_STRHE</name>
<dbReference type="GO" id="GO:0003735">
    <property type="term" value="F:structural constituent of ribosome"/>
    <property type="evidence" value="ECO:0007669"/>
    <property type="project" value="InterPro"/>
</dbReference>
<feature type="compositionally biased region" description="Basic and acidic residues" evidence="3">
    <location>
        <begin position="204"/>
        <end position="215"/>
    </location>
</feature>
<dbReference type="GO" id="GO:0003729">
    <property type="term" value="F:mRNA binding"/>
    <property type="evidence" value="ECO:0007669"/>
    <property type="project" value="TreeGrafter"/>
</dbReference>
<dbReference type="Pfam" id="PF00542">
    <property type="entry name" value="Ribosomal_L12"/>
    <property type="match status" value="1"/>
</dbReference>
<keyword evidence="1" id="KW-0689">Ribosomal protein</keyword>
<evidence type="ECO:0000256" key="2">
    <source>
        <dbReference type="ARBA" id="ARBA00023274"/>
    </source>
</evidence>
<dbReference type="GO" id="GO:0005840">
    <property type="term" value="C:ribosome"/>
    <property type="evidence" value="ECO:0007669"/>
    <property type="project" value="UniProtKB-KW"/>
</dbReference>
<evidence type="ECO:0000256" key="3">
    <source>
        <dbReference type="SAM" id="MobiDB-lite"/>
    </source>
</evidence>
<dbReference type="CDD" id="cd00387">
    <property type="entry name" value="Ribosomal_L7_L12"/>
    <property type="match status" value="1"/>
</dbReference>
<dbReference type="GO" id="GO:0005739">
    <property type="term" value="C:mitochondrion"/>
    <property type="evidence" value="ECO:0007669"/>
    <property type="project" value="TreeGrafter"/>
</dbReference>
<dbReference type="OrthoDB" id="250175at2759"/>
<dbReference type="Proteomes" id="UP001153555">
    <property type="component" value="Unassembled WGS sequence"/>
</dbReference>
<dbReference type="GO" id="GO:0006412">
    <property type="term" value="P:translation"/>
    <property type="evidence" value="ECO:0007669"/>
    <property type="project" value="InterPro"/>
</dbReference>
<keyword evidence="2" id="KW-0687">Ribonucleoprotein</keyword>
<dbReference type="GO" id="GO:1990904">
    <property type="term" value="C:ribonucleoprotein complex"/>
    <property type="evidence" value="ECO:0007669"/>
    <property type="project" value="UniProtKB-KW"/>
</dbReference>
<feature type="domain" description="Large ribosomal subunit protein bL12 C-terminal" evidence="4">
    <location>
        <begin position="152"/>
        <end position="191"/>
    </location>
</feature>
<dbReference type="EMBL" id="CACSLK010011299">
    <property type="protein sequence ID" value="CAA0813110.1"/>
    <property type="molecule type" value="Genomic_DNA"/>
</dbReference>
<dbReference type="InterPro" id="IPR014719">
    <property type="entry name" value="Ribosomal_bL12_C/ClpS-like"/>
</dbReference>
<dbReference type="PANTHER" id="PTHR45987:SF1">
    <property type="entry name" value="50S RIBOSOMAL PROTEIN L7_L12-RELATED"/>
    <property type="match status" value="1"/>
</dbReference>
<dbReference type="PANTHER" id="PTHR45987">
    <property type="entry name" value="39S RIBOSOMAL PROTEIN L12"/>
    <property type="match status" value="1"/>
</dbReference>